<evidence type="ECO:0000259" key="9">
    <source>
        <dbReference type="Pfam" id="PF20979"/>
    </source>
</evidence>
<evidence type="ECO:0000313" key="11">
    <source>
        <dbReference type="Proteomes" id="UP001595533"/>
    </source>
</evidence>
<keyword evidence="5" id="KW-0028">Amino-acid biosynthesis</keyword>
<dbReference type="EMBL" id="JBHRTS010000005">
    <property type="protein sequence ID" value="MFC3194835.1"/>
    <property type="molecule type" value="Genomic_DNA"/>
</dbReference>
<name>A0ABV7J9L4_9GAMM</name>
<dbReference type="EC" id="6.3.4.5" evidence="2"/>
<dbReference type="RefSeq" id="WP_109862358.1">
    <property type="nucleotide sequence ID" value="NZ_JBHRTS010000005.1"/>
</dbReference>
<dbReference type="SUPFAM" id="SSF52402">
    <property type="entry name" value="Adenine nucleotide alpha hydrolases-like"/>
    <property type="match status" value="1"/>
</dbReference>
<keyword evidence="4" id="KW-0436">Ligase</keyword>
<dbReference type="InterPro" id="IPR024074">
    <property type="entry name" value="AS_cat/multimer_dom_body"/>
</dbReference>
<evidence type="ECO:0000256" key="4">
    <source>
        <dbReference type="ARBA" id="ARBA00022598"/>
    </source>
</evidence>
<sequence length="406" mass="44435">MNSINSESNKTIVLAFSGGLDTSFCLHQLASQGHQVHTVLVDAGGMSAQELKAIEANALKLGAHQHHTINAQQAIWDEFVVPLIWSKARMRGEYPLLCSDRYVIVSLCLQLCDELNTPYFAHGCTAMGNDQFRFDQTVHSLGDYQIIAPIRDLQAEVTGNVRDHELAVLGAAGFVMSSQHQHYSINENMLGVTISGSEIDAFQAPTEASASWVKAKADWPATPGQWQLTFAQGVLTQLNGQAIEGPELLQQLNQQLAAYGIGRHIYTGDVSVGLKGRIVFECPGIDGLMMAHKALEDLVNSKWQNQFRTQVAERWAELVYQGFFYEPHKADLEAYLQNSQSHISGTVTLETAGGSLLATAVDSPYIVQDQNAVYAQSCDWSPEEALGFIKLTGQGATLVNQVRRAS</sequence>
<keyword evidence="3" id="KW-0055">Arginine biosynthesis</keyword>
<feature type="domain" description="Arginosuccinate synthase-like N-terminal" evidence="8">
    <location>
        <begin position="12"/>
        <end position="155"/>
    </location>
</feature>
<dbReference type="InterPro" id="IPR014729">
    <property type="entry name" value="Rossmann-like_a/b/a_fold"/>
</dbReference>
<dbReference type="Proteomes" id="UP001595533">
    <property type="component" value="Unassembled WGS sequence"/>
</dbReference>
<dbReference type="Gene3D" id="3.40.50.620">
    <property type="entry name" value="HUPs"/>
    <property type="match status" value="1"/>
</dbReference>
<evidence type="ECO:0000256" key="3">
    <source>
        <dbReference type="ARBA" id="ARBA00022571"/>
    </source>
</evidence>
<keyword evidence="7" id="KW-0067">ATP-binding</keyword>
<dbReference type="PANTHER" id="PTHR11587:SF2">
    <property type="entry name" value="ARGININOSUCCINATE SYNTHASE"/>
    <property type="match status" value="1"/>
</dbReference>
<dbReference type="Pfam" id="PF00764">
    <property type="entry name" value="Arginosuc_synth"/>
    <property type="match status" value="1"/>
</dbReference>
<dbReference type="Pfam" id="PF20979">
    <property type="entry name" value="Arginosuc_syn_C"/>
    <property type="match status" value="1"/>
</dbReference>
<reference evidence="11" key="1">
    <citation type="journal article" date="2019" name="Int. J. Syst. Evol. Microbiol.">
        <title>The Global Catalogue of Microorganisms (GCM) 10K type strain sequencing project: providing services to taxonomists for standard genome sequencing and annotation.</title>
        <authorList>
            <consortium name="The Broad Institute Genomics Platform"/>
            <consortium name="The Broad Institute Genome Sequencing Center for Infectious Disease"/>
            <person name="Wu L."/>
            <person name="Ma J."/>
        </authorList>
    </citation>
    <scope>NUCLEOTIDE SEQUENCE [LARGE SCALE GENOMIC DNA]</scope>
    <source>
        <strain evidence="11">KCTC 42953</strain>
    </source>
</reference>
<protein>
    <recommendedName>
        <fullName evidence="2">argininosuccinate synthase</fullName>
        <ecNumber evidence="2">6.3.4.5</ecNumber>
    </recommendedName>
</protein>
<dbReference type="InterPro" id="IPR018223">
    <property type="entry name" value="Arginosuc_synth_CS"/>
</dbReference>
<evidence type="ECO:0000313" key="10">
    <source>
        <dbReference type="EMBL" id="MFC3194835.1"/>
    </source>
</evidence>
<dbReference type="PANTHER" id="PTHR11587">
    <property type="entry name" value="ARGININOSUCCINATE SYNTHASE"/>
    <property type="match status" value="1"/>
</dbReference>
<organism evidence="10 11">
    <name type="scientific">Marinicella sediminis</name>
    <dbReference type="NCBI Taxonomy" id="1792834"/>
    <lineage>
        <taxon>Bacteria</taxon>
        <taxon>Pseudomonadati</taxon>
        <taxon>Pseudomonadota</taxon>
        <taxon>Gammaproteobacteria</taxon>
        <taxon>Lysobacterales</taxon>
        <taxon>Marinicellaceae</taxon>
        <taxon>Marinicella</taxon>
    </lineage>
</organism>
<gene>
    <name evidence="10" type="ORF">ACFODZ_11350</name>
</gene>
<dbReference type="InterPro" id="IPR048268">
    <property type="entry name" value="Arginosuc_syn_C"/>
</dbReference>
<evidence type="ECO:0000256" key="7">
    <source>
        <dbReference type="ARBA" id="ARBA00022840"/>
    </source>
</evidence>
<dbReference type="Gene3D" id="3.90.1260.10">
    <property type="entry name" value="Argininosuccinate synthetase, chain A, domain 2"/>
    <property type="match status" value="1"/>
</dbReference>
<evidence type="ECO:0000256" key="2">
    <source>
        <dbReference type="ARBA" id="ARBA00012286"/>
    </source>
</evidence>
<evidence type="ECO:0000259" key="8">
    <source>
        <dbReference type="Pfam" id="PF00764"/>
    </source>
</evidence>
<accession>A0ABV7J9L4</accession>
<dbReference type="PROSITE" id="PS00564">
    <property type="entry name" value="ARGININOSUCCIN_SYN_1"/>
    <property type="match status" value="1"/>
</dbReference>
<evidence type="ECO:0000256" key="6">
    <source>
        <dbReference type="ARBA" id="ARBA00022741"/>
    </source>
</evidence>
<comment type="caution">
    <text evidence="10">The sequence shown here is derived from an EMBL/GenBank/DDBJ whole genome shotgun (WGS) entry which is preliminary data.</text>
</comment>
<evidence type="ECO:0000256" key="1">
    <source>
        <dbReference type="ARBA" id="ARBA00004967"/>
    </source>
</evidence>
<keyword evidence="11" id="KW-1185">Reference proteome</keyword>
<proteinExistence type="predicted"/>
<keyword evidence="6" id="KW-0547">Nucleotide-binding</keyword>
<dbReference type="SUPFAM" id="SSF69864">
    <property type="entry name" value="Argininosuccinate synthetase, C-terminal domain"/>
    <property type="match status" value="1"/>
</dbReference>
<comment type="pathway">
    <text evidence="1">Amino-acid biosynthesis; L-arginine biosynthesis; L-arginine from L-ornithine and carbamoyl phosphate: step 2/3.</text>
</comment>
<dbReference type="InterPro" id="IPR048267">
    <property type="entry name" value="Arginosuc_syn_N"/>
</dbReference>
<dbReference type="PROSITE" id="PS00565">
    <property type="entry name" value="ARGININOSUCCIN_SYN_2"/>
    <property type="match status" value="1"/>
</dbReference>
<feature type="domain" description="Arginosuccinate synthase C-terminal" evidence="9">
    <location>
        <begin position="183"/>
        <end position="393"/>
    </location>
</feature>
<evidence type="ECO:0000256" key="5">
    <source>
        <dbReference type="ARBA" id="ARBA00022605"/>
    </source>
</evidence>
<dbReference type="InterPro" id="IPR001518">
    <property type="entry name" value="Arginosuc_synth"/>
</dbReference>